<keyword evidence="2" id="KW-1185">Reference proteome</keyword>
<dbReference type="Proteomes" id="UP000184236">
    <property type="component" value="Unassembled WGS sequence"/>
</dbReference>
<dbReference type="EMBL" id="FQVO01000015">
    <property type="protein sequence ID" value="SHF34647.1"/>
    <property type="molecule type" value="Genomic_DNA"/>
</dbReference>
<organism evidence="1 2">
    <name type="scientific">Chryseobacterium takakiae</name>
    <dbReference type="NCBI Taxonomy" id="1302685"/>
    <lineage>
        <taxon>Bacteria</taxon>
        <taxon>Pseudomonadati</taxon>
        <taxon>Bacteroidota</taxon>
        <taxon>Flavobacteriia</taxon>
        <taxon>Flavobacteriales</taxon>
        <taxon>Weeksellaceae</taxon>
        <taxon>Chryseobacterium group</taxon>
        <taxon>Chryseobacterium</taxon>
    </lineage>
</organism>
<dbReference type="OrthoDB" id="1038500at2"/>
<accession>A0A1M5AX49</accession>
<protein>
    <recommendedName>
        <fullName evidence="3">DUF4138 domain-containing protein</fullName>
    </recommendedName>
</protein>
<evidence type="ECO:0008006" key="3">
    <source>
        <dbReference type="Google" id="ProtNLM"/>
    </source>
</evidence>
<dbReference type="RefSeq" id="WP_072885888.1">
    <property type="nucleotide sequence ID" value="NZ_FQVO01000015.1"/>
</dbReference>
<evidence type="ECO:0000313" key="2">
    <source>
        <dbReference type="Proteomes" id="UP000184236"/>
    </source>
</evidence>
<evidence type="ECO:0000313" key="1">
    <source>
        <dbReference type="EMBL" id="SHF34647.1"/>
    </source>
</evidence>
<reference evidence="2" key="1">
    <citation type="submission" date="2016-11" db="EMBL/GenBank/DDBJ databases">
        <authorList>
            <person name="Varghese N."/>
            <person name="Submissions S."/>
        </authorList>
    </citation>
    <scope>NUCLEOTIDE SEQUENCE [LARGE SCALE GENOMIC DNA]</scope>
    <source>
        <strain evidence="2">DSM 26898</strain>
    </source>
</reference>
<dbReference type="AlphaFoldDB" id="A0A1M5AX49"/>
<gene>
    <name evidence="1" type="ORF">SAMN05444408_11569</name>
</gene>
<sequence length="225" mass="25601">MRKFAISIFIVGSVLCYSQTKRKKSYKKPIKKTYVKKKATTKPVATAVIDIPVQEEVQPEIVTEPAVVEEPNVAVVTAEKSDYEKTAEKLLKQKGWINNRNSFLIRGVEGFVKGVYSGNGKIFVMLEVSNRSNINYDIQNISFITSPIKKKGIDFDTEEKIFLPIWSNQPDCIGKRTKQKLVFVFDKFTIGENKTLNVVINENEGERNLKLEIKPAYILSAEYIN</sequence>
<proteinExistence type="predicted"/>
<dbReference type="STRING" id="1302685.SAMN05444408_11569"/>
<dbReference type="InterPro" id="IPR022298">
    <property type="entry name" value="Conjug_transposon_TraN"/>
</dbReference>
<dbReference type="Pfam" id="PF13595">
    <property type="entry name" value="DUF4138"/>
    <property type="match status" value="1"/>
</dbReference>
<name>A0A1M5AX49_9FLAO</name>